<dbReference type="GO" id="GO:0031956">
    <property type="term" value="F:medium-chain fatty acid-CoA ligase activity"/>
    <property type="evidence" value="ECO:0007669"/>
    <property type="project" value="TreeGrafter"/>
</dbReference>
<dbReference type="Pfam" id="PF00501">
    <property type="entry name" value="AMP-binding"/>
    <property type="match status" value="1"/>
</dbReference>
<dbReference type="PANTHER" id="PTHR43201">
    <property type="entry name" value="ACYL-COA SYNTHETASE"/>
    <property type="match status" value="1"/>
</dbReference>
<dbReference type="InterPro" id="IPR042099">
    <property type="entry name" value="ANL_N_sf"/>
</dbReference>
<dbReference type="PANTHER" id="PTHR43201:SF30">
    <property type="entry name" value="AMP-DEPENDENT SYNTHETASE_LIGASE DOMAIN-CONTAINING PROTEIN"/>
    <property type="match status" value="1"/>
</dbReference>
<evidence type="ECO:0000313" key="4">
    <source>
        <dbReference type="Proteomes" id="UP000059188"/>
    </source>
</evidence>
<organism evidence="3 4">
    <name type="scientific">Thanatephorus cucumeris (strain AG1-IB / isolate 7/3/14)</name>
    <name type="common">Lettuce bottom rot fungus</name>
    <name type="synonym">Rhizoctonia solani</name>
    <dbReference type="NCBI Taxonomy" id="1108050"/>
    <lineage>
        <taxon>Eukaryota</taxon>
        <taxon>Fungi</taxon>
        <taxon>Dikarya</taxon>
        <taxon>Basidiomycota</taxon>
        <taxon>Agaricomycotina</taxon>
        <taxon>Agaricomycetes</taxon>
        <taxon>Cantharellales</taxon>
        <taxon>Ceratobasidiaceae</taxon>
        <taxon>Rhizoctonia</taxon>
        <taxon>Rhizoctonia solani AG-1</taxon>
    </lineage>
</organism>
<dbReference type="Gene3D" id="3.40.50.12780">
    <property type="entry name" value="N-terminal domain of ligase-like"/>
    <property type="match status" value="1"/>
</dbReference>
<dbReference type="SUPFAM" id="SSF56801">
    <property type="entry name" value="Acetyl-CoA synthetase-like"/>
    <property type="match status" value="1"/>
</dbReference>
<dbReference type="STRING" id="1108050.A0A0B7F8I5"/>
<dbReference type="InterPro" id="IPR020845">
    <property type="entry name" value="AMP-binding_CS"/>
</dbReference>
<evidence type="ECO:0000259" key="2">
    <source>
        <dbReference type="Pfam" id="PF00501"/>
    </source>
</evidence>
<name>A0A0B7F8I5_THACB</name>
<dbReference type="EMBL" id="LN679109">
    <property type="protein sequence ID" value="CEL52518.1"/>
    <property type="molecule type" value="Genomic_DNA"/>
</dbReference>
<evidence type="ECO:0000256" key="1">
    <source>
        <dbReference type="SAM" id="MobiDB-lite"/>
    </source>
</evidence>
<evidence type="ECO:0000313" key="3">
    <source>
        <dbReference type="EMBL" id="CEL52518.1"/>
    </source>
</evidence>
<proteinExistence type="predicted"/>
<dbReference type="GO" id="GO:0006631">
    <property type="term" value="P:fatty acid metabolic process"/>
    <property type="evidence" value="ECO:0007669"/>
    <property type="project" value="TreeGrafter"/>
</dbReference>
<protein>
    <submittedName>
        <fullName evidence="3">Putative acyl-CoA synthetase YngI</fullName>
    </submittedName>
</protein>
<dbReference type="InterPro" id="IPR000873">
    <property type="entry name" value="AMP-dep_synth/lig_dom"/>
</dbReference>
<dbReference type="PROSITE" id="PS00455">
    <property type="entry name" value="AMP_BINDING"/>
    <property type="match status" value="1"/>
</dbReference>
<keyword evidence="4" id="KW-1185">Reference proteome</keyword>
<sequence>MLMSNLGLAKAASRLRQPIVSTTTIRHYLHNHERRHLSQSGDFTRPGTHSIVSGPLDPPLSELTLPDFYRTQILPHHATRPALISRHERDVRWNFAEFDARIERMARGLLAAGVKPGDRVAIIMGNCSAYAVLQWACARIGAIIVTVNPAYKVHEILAALNTVTASTLILTPTVRKSRLLQAIFDELPTLASTPSGQEIQEPEFPSLRRIFVVDNTGDKTLFKTALNGKSCAVDLAEIASTQYGPEPQIEAEKIINRAMDRHDVINLQFTSGTTGLPKAVSV</sequence>
<feature type="domain" description="AMP-dependent synthetase/ligase" evidence="2">
    <location>
        <begin position="77"/>
        <end position="280"/>
    </location>
</feature>
<dbReference type="OrthoDB" id="10253115at2759"/>
<dbReference type="Proteomes" id="UP000059188">
    <property type="component" value="Unassembled WGS sequence"/>
</dbReference>
<feature type="region of interest" description="Disordered" evidence="1">
    <location>
        <begin position="36"/>
        <end position="55"/>
    </location>
</feature>
<dbReference type="AlphaFoldDB" id="A0A0B7F8I5"/>
<accession>A0A0B7F8I5</accession>
<gene>
    <name evidence="3" type="ORF">RSOLAG1IB_05722</name>
</gene>
<reference evidence="3 4" key="1">
    <citation type="submission" date="2014-11" db="EMBL/GenBank/DDBJ databases">
        <authorList>
            <person name="Wibberg Daniel"/>
        </authorList>
    </citation>
    <scope>NUCLEOTIDE SEQUENCE [LARGE SCALE GENOMIC DNA]</scope>
    <source>
        <strain evidence="3">Rhizoctonia solani AG1-IB 7/3/14</strain>
    </source>
</reference>